<dbReference type="STRING" id="68895.RR42_m3965"/>
<keyword evidence="7" id="KW-0812">Transmembrane</keyword>
<dbReference type="GO" id="GO:0005886">
    <property type="term" value="C:plasma membrane"/>
    <property type="evidence" value="ECO:0007669"/>
    <property type="project" value="UniProtKB-SubCell"/>
</dbReference>
<dbReference type="GO" id="GO:0015628">
    <property type="term" value="P:protein secretion by the type II secretion system"/>
    <property type="evidence" value="ECO:0007669"/>
    <property type="project" value="InterPro"/>
</dbReference>
<dbReference type="EMBL" id="CP010536">
    <property type="protein sequence ID" value="AJG21315.1"/>
    <property type="molecule type" value="Genomic_DNA"/>
</dbReference>
<keyword evidence="4" id="KW-0813">Transport</keyword>
<dbReference type="OrthoDB" id="8772682at2"/>
<sequence>MARLEALRLARRRVASPRGWQRAGWLALGCVTVALTVLAAFPAAWIAEAVASQSQRRVLLADADGSLWNGSATLALSAGAGSETATVLPGRLQWSVAFWPLLTGTLRMVVSHTEAMSGPVAVAVTPLGWTAQAGAIRMPAALLEGIGAPFNTLRPDGLMRIDWSGLQGRFFARAGEPGSAGGAGGMAGHLTVRLDQVSSAVSRVRPLGSYRAEIDWSGADGKLQLTTLAGPLHLQGSGTLGRQARFEGTADADPDAATQLVGLLSLLGRREDNVTRLRF</sequence>
<keyword evidence="9" id="KW-0472">Membrane</keyword>
<evidence type="ECO:0000256" key="7">
    <source>
        <dbReference type="ARBA" id="ARBA00022692"/>
    </source>
</evidence>
<gene>
    <name evidence="11" type="ORF">RR42_m3965</name>
</gene>
<evidence type="ECO:0000256" key="8">
    <source>
        <dbReference type="ARBA" id="ARBA00022927"/>
    </source>
</evidence>
<evidence type="ECO:0000313" key="11">
    <source>
        <dbReference type="EMBL" id="AJG21315.1"/>
    </source>
</evidence>
<protein>
    <recommendedName>
        <fullName evidence="3">Type II secretion system protein N</fullName>
    </recommendedName>
    <alternativeName>
        <fullName evidence="10">General secretion pathway protein N</fullName>
    </alternativeName>
</protein>
<evidence type="ECO:0000256" key="4">
    <source>
        <dbReference type="ARBA" id="ARBA00022448"/>
    </source>
</evidence>
<keyword evidence="5" id="KW-1003">Cell membrane</keyword>
<dbReference type="GO" id="GO:0015627">
    <property type="term" value="C:type II protein secretion system complex"/>
    <property type="evidence" value="ECO:0007669"/>
    <property type="project" value="InterPro"/>
</dbReference>
<dbReference type="InterPro" id="IPR022792">
    <property type="entry name" value="T2SS_protein-GspN"/>
</dbReference>
<evidence type="ECO:0000256" key="2">
    <source>
        <dbReference type="ARBA" id="ARBA00007208"/>
    </source>
</evidence>
<evidence type="ECO:0000256" key="6">
    <source>
        <dbReference type="ARBA" id="ARBA00022519"/>
    </source>
</evidence>
<evidence type="ECO:0000313" key="12">
    <source>
        <dbReference type="Proteomes" id="UP000031843"/>
    </source>
</evidence>
<reference evidence="11 12" key="1">
    <citation type="journal article" date="2015" name="Genome Announc.">
        <title>Complete Genome Sequence of Cupriavidus basilensis 4G11, Isolated from the Oak Ridge Field Research Center Site.</title>
        <authorList>
            <person name="Ray J."/>
            <person name="Waters R.J."/>
            <person name="Skerker J.M."/>
            <person name="Kuehl J.V."/>
            <person name="Price M.N."/>
            <person name="Huang J."/>
            <person name="Chakraborty R."/>
            <person name="Arkin A.P."/>
            <person name="Deutschbauer A."/>
        </authorList>
    </citation>
    <scope>NUCLEOTIDE SEQUENCE [LARGE SCALE GENOMIC DNA]</scope>
    <source>
        <strain evidence="11">4G11</strain>
    </source>
</reference>
<proteinExistence type="inferred from homology"/>
<evidence type="ECO:0000256" key="1">
    <source>
        <dbReference type="ARBA" id="ARBA00004533"/>
    </source>
</evidence>
<keyword evidence="6" id="KW-0997">Cell inner membrane</keyword>
<comment type="similarity">
    <text evidence="2">Belongs to the GSP N family.</text>
</comment>
<name>A0A0C4YEY3_9BURK</name>
<evidence type="ECO:0000256" key="10">
    <source>
        <dbReference type="ARBA" id="ARBA00030772"/>
    </source>
</evidence>
<evidence type="ECO:0000256" key="5">
    <source>
        <dbReference type="ARBA" id="ARBA00022475"/>
    </source>
</evidence>
<accession>A0A0C4YEY3</accession>
<evidence type="ECO:0000256" key="3">
    <source>
        <dbReference type="ARBA" id="ARBA00021563"/>
    </source>
</evidence>
<dbReference type="Proteomes" id="UP000031843">
    <property type="component" value="Chromosome main"/>
</dbReference>
<dbReference type="Pfam" id="PF01203">
    <property type="entry name" value="T2SSN"/>
    <property type="match status" value="1"/>
</dbReference>
<dbReference type="RefSeq" id="WP_043350430.1">
    <property type="nucleotide sequence ID" value="NZ_CP010536.1"/>
</dbReference>
<keyword evidence="12" id="KW-1185">Reference proteome</keyword>
<comment type="subcellular location">
    <subcellularLocation>
        <location evidence="1">Cell inner membrane</location>
    </subcellularLocation>
</comment>
<organism evidence="11 12">
    <name type="scientific">Cupriavidus basilensis</name>
    <dbReference type="NCBI Taxonomy" id="68895"/>
    <lineage>
        <taxon>Bacteria</taxon>
        <taxon>Pseudomonadati</taxon>
        <taxon>Pseudomonadota</taxon>
        <taxon>Betaproteobacteria</taxon>
        <taxon>Burkholderiales</taxon>
        <taxon>Burkholderiaceae</taxon>
        <taxon>Cupriavidus</taxon>
    </lineage>
</organism>
<dbReference type="KEGG" id="cbw:RR42_m3965"/>
<keyword evidence="8" id="KW-0653">Protein transport</keyword>
<dbReference type="AlphaFoldDB" id="A0A0C4YEY3"/>
<evidence type="ECO:0000256" key="9">
    <source>
        <dbReference type="ARBA" id="ARBA00023136"/>
    </source>
</evidence>